<keyword evidence="3" id="KW-1185">Reference proteome</keyword>
<feature type="region of interest" description="Disordered" evidence="1">
    <location>
        <begin position="43"/>
        <end position="65"/>
    </location>
</feature>
<dbReference type="EMBL" id="PPRF01000002">
    <property type="protein sequence ID" value="PNZ30416.1"/>
    <property type="molecule type" value="Genomic_DNA"/>
</dbReference>
<organism evidence="2 3">
    <name type="scientific">Staphylococcus rostri</name>
    <dbReference type="NCBI Taxonomy" id="522262"/>
    <lineage>
        <taxon>Bacteria</taxon>
        <taxon>Bacillati</taxon>
        <taxon>Bacillota</taxon>
        <taxon>Bacilli</taxon>
        <taxon>Bacillales</taxon>
        <taxon>Staphylococcaceae</taxon>
        <taxon>Staphylococcus</taxon>
    </lineage>
</organism>
<dbReference type="OrthoDB" id="92877at2"/>
<dbReference type="AlphaFoldDB" id="A0A2K3YXT1"/>
<evidence type="ECO:0000256" key="1">
    <source>
        <dbReference type="SAM" id="MobiDB-lite"/>
    </source>
</evidence>
<evidence type="ECO:0000313" key="2">
    <source>
        <dbReference type="EMBL" id="PNZ30416.1"/>
    </source>
</evidence>
<accession>A0A2K3YXT1</accession>
<gene>
    <name evidence="2" type="ORF">CD122_00010</name>
</gene>
<dbReference type="Proteomes" id="UP000242752">
    <property type="component" value="Unassembled WGS sequence"/>
</dbReference>
<name>A0A2K3YXT1_9STAP</name>
<protein>
    <submittedName>
        <fullName evidence="2">Uncharacterized protein</fullName>
    </submittedName>
</protein>
<evidence type="ECO:0000313" key="3">
    <source>
        <dbReference type="Proteomes" id="UP000242752"/>
    </source>
</evidence>
<reference evidence="2 3" key="1">
    <citation type="submission" date="2017-08" db="EMBL/GenBank/DDBJ databases">
        <title>Draft genome sequences of 64 type strains of genus Staph aureus.</title>
        <authorList>
            <person name="Cole K."/>
            <person name="Golubchik T."/>
            <person name="Russell J."/>
            <person name="Foster D."/>
            <person name="Llewelyn M."/>
            <person name="Wilson D."/>
            <person name="Crook D."/>
            <person name="Paul J."/>
        </authorList>
    </citation>
    <scope>NUCLEOTIDE SEQUENCE [LARGE SCALE GENOMIC DNA]</scope>
    <source>
        <strain evidence="2 3">DSM 21968</strain>
    </source>
</reference>
<sequence>MRKDIRKGVKEFMKDETKPSYASLARRYNCDYRTVKQAFQDLENDNHKKKKQRGWDIISSQPHSL</sequence>
<comment type="caution">
    <text evidence="2">The sequence shown here is derived from an EMBL/GenBank/DDBJ whole genome shotgun (WGS) entry which is preliminary data.</text>
</comment>
<proteinExistence type="predicted"/>
<dbReference type="RefSeq" id="WP_103356975.1">
    <property type="nucleotide sequence ID" value="NZ_CP113107.1"/>
</dbReference>